<evidence type="ECO:0000313" key="4">
    <source>
        <dbReference type="Proteomes" id="UP001229421"/>
    </source>
</evidence>
<feature type="signal peptide" evidence="2">
    <location>
        <begin position="1"/>
        <end position="20"/>
    </location>
</feature>
<keyword evidence="1" id="KW-0812">Transmembrane</keyword>
<organism evidence="3 4">
    <name type="scientific">Tagetes erecta</name>
    <name type="common">African marigold</name>
    <dbReference type="NCBI Taxonomy" id="13708"/>
    <lineage>
        <taxon>Eukaryota</taxon>
        <taxon>Viridiplantae</taxon>
        <taxon>Streptophyta</taxon>
        <taxon>Embryophyta</taxon>
        <taxon>Tracheophyta</taxon>
        <taxon>Spermatophyta</taxon>
        <taxon>Magnoliopsida</taxon>
        <taxon>eudicotyledons</taxon>
        <taxon>Gunneridae</taxon>
        <taxon>Pentapetalae</taxon>
        <taxon>asterids</taxon>
        <taxon>campanulids</taxon>
        <taxon>Asterales</taxon>
        <taxon>Asteraceae</taxon>
        <taxon>Asteroideae</taxon>
        <taxon>Heliantheae alliance</taxon>
        <taxon>Tageteae</taxon>
        <taxon>Tagetes</taxon>
    </lineage>
</organism>
<dbReference type="Proteomes" id="UP001229421">
    <property type="component" value="Unassembled WGS sequence"/>
</dbReference>
<dbReference type="AlphaFoldDB" id="A0AAD8NJ83"/>
<evidence type="ECO:0000313" key="3">
    <source>
        <dbReference type="EMBL" id="KAK1410942.1"/>
    </source>
</evidence>
<name>A0AAD8NJ83_TARER</name>
<keyword evidence="4" id="KW-1185">Reference proteome</keyword>
<comment type="caution">
    <text evidence="3">The sequence shown here is derived from an EMBL/GenBank/DDBJ whole genome shotgun (WGS) entry which is preliminary data.</text>
</comment>
<reference evidence="3" key="1">
    <citation type="journal article" date="2023" name="bioRxiv">
        <title>Improved chromosome-level genome assembly for marigold (Tagetes erecta).</title>
        <authorList>
            <person name="Jiang F."/>
            <person name="Yuan L."/>
            <person name="Wang S."/>
            <person name="Wang H."/>
            <person name="Xu D."/>
            <person name="Wang A."/>
            <person name="Fan W."/>
        </authorList>
    </citation>
    <scope>NUCLEOTIDE SEQUENCE</scope>
    <source>
        <strain evidence="3">WSJ</strain>
        <tissue evidence="3">Leaf</tissue>
    </source>
</reference>
<feature type="chain" id="PRO_5041944327" evidence="2">
    <location>
        <begin position="21"/>
        <end position="69"/>
    </location>
</feature>
<evidence type="ECO:0000256" key="2">
    <source>
        <dbReference type="SAM" id="SignalP"/>
    </source>
</evidence>
<feature type="transmembrane region" description="Helical" evidence="1">
    <location>
        <begin position="47"/>
        <end position="65"/>
    </location>
</feature>
<protein>
    <submittedName>
        <fullName evidence="3">Uncharacterized protein</fullName>
    </submittedName>
</protein>
<keyword evidence="2" id="KW-0732">Signal</keyword>
<keyword evidence="1" id="KW-1133">Transmembrane helix</keyword>
<accession>A0AAD8NJ83</accession>
<gene>
    <name evidence="3" type="ORF">QVD17_37485</name>
</gene>
<dbReference type="EMBL" id="JAUHHV010000010">
    <property type="protein sequence ID" value="KAK1410942.1"/>
    <property type="molecule type" value="Genomic_DNA"/>
</dbReference>
<proteinExistence type="predicted"/>
<sequence>MFQLPSLLSLLFFSFHFISSTDQIKTQNLVFLLDLPQADLYTEGFEHLFMYVVVYDYILIMILTIDTYS</sequence>
<evidence type="ECO:0000256" key="1">
    <source>
        <dbReference type="SAM" id="Phobius"/>
    </source>
</evidence>
<keyword evidence="1" id="KW-0472">Membrane</keyword>